<accession>A0A0P0R634</accession>
<proteinExistence type="predicted"/>
<evidence type="ECO:0000313" key="1">
    <source>
        <dbReference type="EMBL" id="ALL63372.1"/>
    </source>
</evidence>
<dbReference type="EMBL" id="CP012746">
    <property type="protein sequence ID" value="ALL63372.1"/>
    <property type="molecule type" value="Genomic_DNA"/>
</dbReference>
<reference evidence="1 2" key="1">
    <citation type="journal article" date="2014" name="Genome Announc.">
        <title>Draft Genome Sequence of the Haloacid-Degrading Burkholderia caribensis Strain MBA4.</title>
        <authorList>
            <person name="Pan Y."/>
            <person name="Kong K.F."/>
            <person name="Tsang J.S."/>
        </authorList>
    </citation>
    <scope>NUCLEOTIDE SEQUENCE [LARGE SCALE GENOMIC DNA]</scope>
    <source>
        <strain evidence="1 2">MBA4</strain>
    </source>
</reference>
<dbReference type="Proteomes" id="UP000019146">
    <property type="component" value="Chromosome 1"/>
</dbReference>
<dbReference type="KEGG" id="bcai:K788_00040325"/>
<evidence type="ECO:0000313" key="2">
    <source>
        <dbReference type="Proteomes" id="UP000019146"/>
    </source>
</evidence>
<sequence length="29" mass="3161">MGVGGCDIVGRARFDAMRRSGPRERESHG</sequence>
<name>A0A0P0R634_9BURK</name>
<organism evidence="1 2">
    <name type="scientific">Paraburkholderia caribensis MBA4</name>
    <dbReference type="NCBI Taxonomy" id="1323664"/>
    <lineage>
        <taxon>Bacteria</taxon>
        <taxon>Pseudomonadati</taxon>
        <taxon>Pseudomonadota</taxon>
        <taxon>Betaproteobacteria</taxon>
        <taxon>Burkholderiales</taxon>
        <taxon>Burkholderiaceae</taxon>
        <taxon>Paraburkholderia</taxon>
    </lineage>
</organism>
<protein>
    <submittedName>
        <fullName evidence="1">Uncharacterized protein</fullName>
    </submittedName>
</protein>
<dbReference type="AlphaFoldDB" id="A0A0P0R634"/>
<gene>
    <name evidence="1" type="ORF">K788_00040325</name>
</gene>